<evidence type="ECO:0000313" key="1">
    <source>
        <dbReference type="EMBL" id="AEE97156.1"/>
    </source>
</evidence>
<dbReference type="PANTHER" id="PTHR34071">
    <property type="entry name" value="5-NITROIMIDAZOLE ANTIBIOTICS RESISTANCE PROTEIN, NIMA-FAMILY-RELATED PROTEIN-RELATED"/>
    <property type="match status" value="1"/>
</dbReference>
<dbReference type="KEGG" id="mas:Mahau_1980"/>
<dbReference type="HOGENOM" id="CLU_067890_2_2_9"/>
<dbReference type="eggNOG" id="COG3467">
    <property type="taxonomic scope" value="Bacteria"/>
</dbReference>
<keyword evidence="2" id="KW-1185">Reference proteome</keyword>
<dbReference type="InterPro" id="IPR012349">
    <property type="entry name" value="Split_barrel_FMN-bd"/>
</dbReference>
<dbReference type="RefSeq" id="WP_013781584.1">
    <property type="nucleotide sequence ID" value="NC_015520.1"/>
</dbReference>
<name>F4A217_MAHA5</name>
<dbReference type="Proteomes" id="UP000008457">
    <property type="component" value="Chromosome"/>
</dbReference>
<dbReference type="InterPro" id="IPR024747">
    <property type="entry name" value="Pyridox_Oxase-rel"/>
</dbReference>
<dbReference type="AlphaFoldDB" id="F4A217"/>
<reference evidence="2" key="1">
    <citation type="submission" date="2010-11" db="EMBL/GenBank/DDBJ databases">
        <title>The complete genome of Mahella australiensis DSM 15567.</title>
        <authorList>
            <consortium name="US DOE Joint Genome Institute (JGI-PGF)"/>
            <person name="Lucas S."/>
            <person name="Copeland A."/>
            <person name="Lapidus A."/>
            <person name="Bruce D."/>
            <person name="Goodwin L."/>
            <person name="Pitluck S."/>
            <person name="Kyrpides N."/>
            <person name="Mavromatis K."/>
            <person name="Pagani I."/>
            <person name="Ivanova N."/>
            <person name="Teshima H."/>
            <person name="Brettin T."/>
            <person name="Detter J.C."/>
            <person name="Han C."/>
            <person name="Tapia R."/>
            <person name="Land M."/>
            <person name="Hauser L."/>
            <person name="Markowitz V."/>
            <person name="Cheng J.-F."/>
            <person name="Hugenholtz P."/>
            <person name="Woyke T."/>
            <person name="Wu D."/>
            <person name="Spring S."/>
            <person name="Pukall R."/>
            <person name="Steenblock K."/>
            <person name="Schneider S."/>
            <person name="Klenk H.-P."/>
            <person name="Eisen J.A."/>
        </authorList>
    </citation>
    <scope>NUCLEOTIDE SEQUENCE [LARGE SCALE GENOMIC DNA]</scope>
    <source>
        <strain evidence="2">DSM 15567 / CIP 107919 / 50-1 BON</strain>
    </source>
</reference>
<dbReference type="OrthoDB" id="9794935at2"/>
<dbReference type="SUPFAM" id="SSF50475">
    <property type="entry name" value="FMN-binding split barrel"/>
    <property type="match status" value="1"/>
</dbReference>
<proteinExistence type="predicted"/>
<sequence length="154" mass="17688">MFKDMRRKDRNIDNKQAIKLLESGQFGILSTVGENGYAYGAPLNYVYHDGSIYFHSAVEGSKLDNIKYNNKISFCVVGNTEPLPDKFSYRYESVIVFGRAIEVFDKEKENALLELVQKYSKAFIEEGIKYIEKNSINTKVIKISIEHMTGKARR</sequence>
<dbReference type="STRING" id="697281.Mahau_1980"/>
<dbReference type="PANTHER" id="PTHR34071:SF2">
    <property type="entry name" value="FLAVIN-NUCLEOTIDE-BINDING PROTEIN"/>
    <property type="match status" value="1"/>
</dbReference>
<evidence type="ECO:0000313" key="2">
    <source>
        <dbReference type="Proteomes" id="UP000008457"/>
    </source>
</evidence>
<dbReference type="Gene3D" id="2.30.110.10">
    <property type="entry name" value="Electron Transport, Fmn-binding Protein, Chain A"/>
    <property type="match status" value="1"/>
</dbReference>
<reference evidence="1 2" key="2">
    <citation type="journal article" date="2011" name="Stand. Genomic Sci.">
        <title>Complete genome sequence of Mahella australiensis type strain (50-1 BON).</title>
        <authorList>
            <person name="Sikorski J."/>
            <person name="Teshima H."/>
            <person name="Nolan M."/>
            <person name="Lucas S."/>
            <person name="Hammon N."/>
            <person name="Deshpande S."/>
            <person name="Cheng J.F."/>
            <person name="Pitluck S."/>
            <person name="Liolios K."/>
            <person name="Pagani I."/>
            <person name="Ivanova N."/>
            <person name="Huntemann M."/>
            <person name="Mavromatis K."/>
            <person name="Ovchinikova G."/>
            <person name="Pati A."/>
            <person name="Tapia R."/>
            <person name="Han C."/>
            <person name="Goodwin L."/>
            <person name="Chen A."/>
            <person name="Palaniappan K."/>
            <person name="Land M."/>
            <person name="Hauser L."/>
            <person name="Ngatchou-Djao O.D."/>
            <person name="Rohde M."/>
            <person name="Pukall R."/>
            <person name="Spring S."/>
            <person name="Abt B."/>
            <person name="Goker M."/>
            <person name="Detter J.C."/>
            <person name="Woyke T."/>
            <person name="Bristow J."/>
            <person name="Markowitz V."/>
            <person name="Hugenholtz P."/>
            <person name="Eisen J.A."/>
            <person name="Kyrpides N.C."/>
            <person name="Klenk H.P."/>
            <person name="Lapidus A."/>
        </authorList>
    </citation>
    <scope>NUCLEOTIDE SEQUENCE [LARGE SCALE GENOMIC DNA]</scope>
    <source>
        <strain evidence="2">DSM 15567 / CIP 107919 / 50-1 BON</strain>
    </source>
</reference>
<organism evidence="1 2">
    <name type="scientific">Mahella australiensis (strain DSM 15567 / CIP 107919 / 50-1 BON)</name>
    <dbReference type="NCBI Taxonomy" id="697281"/>
    <lineage>
        <taxon>Bacteria</taxon>
        <taxon>Bacillati</taxon>
        <taxon>Bacillota</taxon>
        <taxon>Clostridia</taxon>
        <taxon>Thermoanaerobacterales</taxon>
        <taxon>Thermoanaerobacterales Family IV. Incertae Sedis</taxon>
        <taxon>Mahella</taxon>
    </lineage>
</organism>
<accession>F4A217</accession>
<dbReference type="EMBL" id="CP002360">
    <property type="protein sequence ID" value="AEE97156.1"/>
    <property type="molecule type" value="Genomic_DNA"/>
</dbReference>
<gene>
    <name evidence="1" type="ordered locus">Mahau_1980</name>
</gene>
<protein>
    <submittedName>
        <fullName evidence="1">Pyridoxamine 5'-phosphate oxidase-related FMN-binding protein</fullName>
    </submittedName>
</protein>
<dbReference type="Pfam" id="PF12900">
    <property type="entry name" value="Pyridox_ox_2"/>
    <property type="match status" value="1"/>
</dbReference>